<evidence type="ECO:0000256" key="5">
    <source>
        <dbReference type="HAMAP-Rule" id="MF_01401"/>
    </source>
</evidence>
<comment type="catalytic activity">
    <reaction evidence="4 5">
        <text>[thioredoxin]-disulfide + L-methionine + H2O = L-methionine (S)-S-oxide + [thioredoxin]-dithiol</text>
        <dbReference type="Rhea" id="RHEA:19993"/>
        <dbReference type="Rhea" id="RHEA-COMP:10698"/>
        <dbReference type="Rhea" id="RHEA-COMP:10700"/>
        <dbReference type="ChEBI" id="CHEBI:15377"/>
        <dbReference type="ChEBI" id="CHEBI:29950"/>
        <dbReference type="ChEBI" id="CHEBI:50058"/>
        <dbReference type="ChEBI" id="CHEBI:57844"/>
        <dbReference type="ChEBI" id="CHEBI:58772"/>
        <dbReference type="EC" id="1.8.4.11"/>
    </reaction>
</comment>
<evidence type="ECO:0000313" key="8">
    <source>
        <dbReference type="Proteomes" id="UP000241848"/>
    </source>
</evidence>
<comment type="catalytic activity">
    <reaction evidence="3 5">
        <text>L-methionyl-[protein] + [thioredoxin]-disulfide + H2O = L-methionyl-(S)-S-oxide-[protein] + [thioredoxin]-dithiol</text>
        <dbReference type="Rhea" id="RHEA:14217"/>
        <dbReference type="Rhea" id="RHEA-COMP:10698"/>
        <dbReference type="Rhea" id="RHEA-COMP:10700"/>
        <dbReference type="Rhea" id="RHEA-COMP:12313"/>
        <dbReference type="Rhea" id="RHEA-COMP:12315"/>
        <dbReference type="ChEBI" id="CHEBI:15377"/>
        <dbReference type="ChEBI" id="CHEBI:16044"/>
        <dbReference type="ChEBI" id="CHEBI:29950"/>
        <dbReference type="ChEBI" id="CHEBI:44120"/>
        <dbReference type="ChEBI" id="CHEBI:50058"/>
        <dbReference type="EC" id="1.8.4.11"/>
    </reaction>
</comment>
<dbReference type="EMBL" id="PXYV01000076">
    <property type="protein sequence ID" value="PSR20219.1"/>
    <property type="molecule type" value="Genomic_DNA"/>
</dbReference>
<comment type="function">
    <text evidence="5">Has an important function as a repair enzyme for proteins that have been inactivated by oxidation. Catalyzes the reversible oxidation-reduction of methionine sulfoxide in proteins to methionine.</text>
</comment>
<keyword evidence="2 5" id="KW-0560">Oxidoreductase</keyword>
<organism evidence="7 8">
    <name type="scientific">Sulfobacillus acidophilus</name>
    <dbReference type="NCBI Taxonomy" id="53633"/>
    <lineage>
        <taxon>Bacteria</taxon>
        <taxon>Bacillati</taxon>
        <taxon>Bacillota</taxon>
        <taxon>Clostridia</taxon>
        <taxon>Eubacteriales</taxon>
        <taxon>Clostridiales Family XVII. Incertae Sedis</taxon>
        <taxon>Sulfobacillus</taxon>
    </lineage>
</organism>
<protein>
    <recommendedName>
        <fullName evidence="5">Peptide methionine sulfoxide reductase MsrA</fullName>
        <shortName evidence="5">Protein-methionine-S-oxide reductase</shortName>
        <ecNumber evidence="5">1.8.4.11</ecNumber>
    </recommendedName>
    <alternativeName>
        <fullName evidence="5">Peptide-methionine (S)-S-oxide reductase</fullName>
        <shortName evidence="5">Peptide Met(O) reductase</shortName>
    </alternativeName>
</protein>
<feature type="domain" description="Peptide methionine sulphoxide reductase MsrA" evidence="6">
    <location>
        <begin position="6"/>
        <end position="157"/>
    </location>
</feature>
<dbReference type="Proteomes" id="UP000241848">
    <property type="component" value="Unassembled WGS sequence"/>
</dbReference>
<reference evidence="7 8" key="1">
    <citation type="journal article" date="2014" name="BMC Genomics">
        <title>Comparison of environmental and isolate Sulfobacillus genomes reveals diverse carbon, sulfur, nitrogen, and hydrogen metabolisms.</title>
        <authorList>
            <person name="Justice N.B."/>
            <person name="Norman A."/>
            <person name="Brown C.T."/>
            <person name="Singh A."/>
            <person name="Thomas B.C."/>
            <person name="Banfield J.F."/>
        </authorList>
    </citation>
    <scope>NUCLEOTIDE SEQUENCE [LARGE SCALE GENOMIC DNA]</scope>
    <source>
        <strain evidence="7">AMDSBA3</strain>
    </source>
</reference>
<comment type="similarity">
    <text evidence="1 5">Belongs to the MsrA Met sulfoxide reductase family.</text>
</comment>
<dbReference type="AlphaFoldDB" id="A0A2T2WDC1"/>
<proteinExistence type="inferred from homology"/>
<evidence type="ECO:0000259" key="6">
    <source>
        <dbReference type="Pfam" id="PF01625"/>
    </source>
</evidence>
<feature type="active site" evidence="5">
    <location>
        <position position="13"/>
    </location>
</feature>
<evidence type="ECO:0000256" key="2">
    <source>
        <dbReference type="ARBA" id="ARBA00023002"/>
    </source>
</evidence>
<evidence type="ECO:0000313" key="7">
    <source>
        <dbReference type="EMBL" id="PSR20219.1"/>
    </source>
</evidence>
<sequence>MGSEETATFAGGCFWCMVHPFDELPGVHQVVSGYTGGRTENPTYEEVCAHTTGHREAVQIRFDPTMISYRQLLEIFWRQIDPTDGGGQFYDRGPSYQTAIFYHSLEQKRLAEESRQALDQSGRFNRPIVTEILPAGPFYPAEPYHQDYYKLRPQHYRRYRAGSGRDRFIAQHWDDPRA</sequence>
<comment type="caution">
    <text evidence="7">The sequence shown here is derived from an EMBL/GenBank/DDBJ whole genome shotgun (WGS) entry which is preliminary data.</text>
</comment>
<dbReference type="EC" id="1.8.4.11" evidence="5"/>
<accession>A0A2T2WDC1</accession>
<evidence type="ECO:0000256" key="1">
    <source>
        <dbReference type="ARBA" id="ARBA00005591"/>
    </source>
</evidence>
<dbReference type="PANTHER" id="PTHR43774:SF1">
    <property type="entry name" value="PEPTIDE METHIONINE SULFOXIDE REDUCTASE MSRA 2"/>
    <property type="match status" value="1"/>
</dbReference>
<dbReference type="InterPro" id="IPR002569">
    <property type="entry name" value="Met_Sox_Rdtase_MsrA_dom"/>
</dbReference>
<dbReference type="Pfam" id="PF01625">
    <property type="entry name" value="PMSR"/>
    <property type="match status" value="1"/>
</dbReference>
<dbReference type="FunFam" id="3.30.1060.10:FF:000003">
    <property type="entry name" value="Peptide methionine sulfoxide reductase MsrA"/>
    <property type="match status" value="1"/>
</dbReference>
<dbReference type="NCBIfam" id="TIGR00401">
    <property type="entry name" value="msrA"/>
    <property type="match status" value="1"/>
</dbReference>
<gene>
    <name evidence="5 7" type="primary">msrA</name>
    <name evidence="7" type="ORF">C7B45_15925</name>
</gene>
<dbReference type="Gene3D" id="3.30.1060.10">
    <property type="entry name" value="Peptide methionine sulphoxide reductase MsrA"/>
    <property type="match status" value="1"/>
</dbReference>
<dbReference type="GO" id="GO:0008113">
    <property type="term" value="F:peptide-methionine (S)-S-oxide reductase activity"/>
    <property type="evidence" value="ECO:0007669"/>
    <property type="project" value="UniProtKB-UniRule"/>
</dbReference>
<name>A0A2T2WDC1_9FIRM</name>
<dbReference type="SUPFAM" id="SSF55068">
    <property type="entry name" value="Peptide methionine sulfoxide reductase"/>
    <property type="match status" value="1"/>
</dbReference>
<dbReference type="GO" id="GO:0033744">
    <property type="term" value="F:L-methionine:thioredoxin-disulfide S-oxidoreductase activity"/>
    <property type="evidence" value="ECO:0007669"/>
    <property type="project" value="RHEA"/>
</dbReference>
<dbReference type="InterPro" id="IPR036509">
    <property type="entry name" value="Met_Sox_Rdtase_MsrA_sf"/>
</dbReference>
<evidence type="ECO:0000256" key="4">
    <source>
        <dbReference type="ARBA" id="ARBA00048782"/>
    </source>
</evidence>
<evidence type="ECO:0000256" key="3">
    <source>
        <dbReference type="ARBA" id="ARBA00047806"/>
    </source>
</evidence>
<dbReference type="HAMAP" id="MF_01401">
    <property type="entry name" value="MsrA"/>
    <property type="match status" value="1"/>
</dbReference>
<dbReference type="PANTHER" id="PTHR43774">
    <property type="entry name" value="PEPTIDE METHIONINE SULFOXIDE REDUCTASE"/>
    <property type="match status" value="1"/>
</dbReference>